<dbReference type="EC" id="6.3.3.1" evidence="3 12"/>
<dbReference type="SUPFAM" id="SSF56042">
    <property type="entry name" value="PurM C-terminal domain-like"/>
    <property type="match status" value="1"/>
</dbReference>
<dbReference type="Gene3D" id="3.90.650.10">
    <property type="entry name" value="PurM-like C-terminal domain"/>
    <property type="match status" value="1"/>
</dbReference>
<comment type="caution">
    <text evidence="15">The sequence shown here is derived from an EMBL/GenBank/DDBJ whole genome shotgun (WGS) entry which is preliminary data.</text>
</comment>
<keyword evidence="7 12" id="KW-0067">ATP-binding</keyword>
<dbReference type="Gene3D" id="3.30.1330.10">
    <property type="entry name" value="PurM-like, N-terminal domain"/>
    <property type="match status" value="1"/>
</dbReference>
<dbReference type="UniPathway" id="UPA00074">
    <property type="reaction ID" value="UER00129"/>
</dbReference>
<proteinExistence type="inferred from homology"/>
<evidence type="ECO:0000256" key="11">
    <source>
        <dbReference type="ARBA" id="ARBA00049057"/>
    </source>
</evidence>
<protein>
    <recommendedName>
        <fullName evidence="4 12">Phosphoribosylformylglycinamidine cyclo-ligase</fullName>
        <ecNumber evidence="3 12">6.3.3.1</ecNumber>
    </recommendedName>
    <alternativeName>
        <fullName evidence="9 12">AIR synthase</fullName>
    </alternativeName>
    <alternativeName>
        <fullName evidence="10 12">AIRS</fullName>
    </alternativeName>
    <alternativeName>
        <fullName evidence="8 12">Phosphoribosyl-aminoimidazole synthetase</fullName>
    </alternativeName>
</protein>
<dbReference type="AlphaFoldDB" id="A0A5C5B8L7"/>
<evidence type="ECO:0000256" key="1">
    <source>
        <dbReference type="ARBA" id="ARBA00004686"/>
    </source>
</evidence>
<dbReference type="GO" id="GO:0004641">
    <property type="term" value="F:phosphoribosylformylglycinamidine cyclo-ligase activity"/>
    <property type="evidence" value="ECO:0007669"/>
    <property type="project" value="UniProtKB-UniRule"/>
</dbReference>
<reference evidence="15 16" key="1">
    <citation type="submission" date="2019-06" db="EMBL/GenBank/DDBJ databases">
        <title>Draft genome sequence of Miniimonas arenae KCTC 19750T isolated from sea sand.</title>
        <authorList>
            <person name="Park S.-J."/>
        </authorList>
    </citation>
    <scope>NUCLEOTIDE SEQUENCE [LARGE SCALE GENOMIC DNA]</scope>
    <source>
        <strain evidence="15 16">KCTC 19750</strain>
    </source>
</reference>
<evidence type="ECO:0000256" key="5">
    <source>
        <dbReference type="ARBA" id="ARBA00022598"/>
    </source>
</evidence>
<dbReference type="GO" id="GO:0005524">
    <property type="term" value="F:ATP binding"/>
    <property type="evidence" value="ECO:0007669"/>
    <property type="project" value="UniProtKB-KW"/>
</dbReference>
<organism evidence="15 16">
    <name type="scientific">Miniimonas arenae</name>
    <dbReference type="NCBI Taxonomy" id="676201"/>
    <lineage>
        <taxon>Bacteria</taxon>
        <taxon>Bacillati</taxon>
        <taxon>Actinomycetota</taxon>
        <taxon>Actinomycetes</taxon>
        <taxon>Micrococcales</taxon>
        <taxon>Beutenbergiaceae</taxon>
        <taxon>Miniimonas</taxon>
    </lineage>
</organism>
<evidence type="ECO:0000256" key="6">
    <source>
        <dbReference type="ARBA" id="ARBA00022741"/>
    </source>
</evidence>
<accession>A0A5C5B8L7</accession>
<dbReference type="GO" id="GO:0004637">
    <property type="term" value="F:phosphoribosylamine-glycine ligase activity"/>
    <property type="evidence" value="ECO:0007669"/>
    <property type="project" value="TreeGrafter"/>
</dbReference>
<dbReference type="InterPro" id="IPR010918">
    <property type="entry name" value="PurM-like_C_dom"/>
</dbReference>
<keyword evidence="12" id="KW-0658">Purine biosynthesis</keyword>
<evidence type="ECO:0000256" key="8">
    <source>
        <dbReference type="ARBA" id="ARBA00031908"/>
    </source>
</evidence>
<dbReference type="FunFam" id="3.30.1330.10:FF:000001">
    <property type="entry name" value="Phosphoribosylformylglycinamidine cyclo-ligase"/>
    <property type="match status" value="1"/>
</dbReference>
<evidence type="ECO:0000256" key="2">
    <source>
        <dbReference type="ARBA" id="ARBA00010280"/>
    </source>
</evidence>
<dbReference type="OrthoDB" id="9777881at2"/>
<dbReference type="EMBL" id="VENP01000057">
    <property type="protein sequence ID" value="TNU73228.1"/>
    <property type="molecule type" value="Genomic_DNA"/>
</dbReference>
<evidence type="ECO:0000256" key="10">
    <source>
        <dbReference type="ARBA" id="ARBA00033093"/>
    </source>
</evidence>
<dbReference type="SUPFAM" id="SSF55326">
    <property type="entry name" value="PurM N-terminal domain-like"/>
    <property type="match status" value="1"/>
</dbReference>
<dbReference type="InterPro" id="IPR004733">
    <property type="entry name" value="PurM_cligase"/>
</dbReference>
<evidence type="ECO:0000313" key="16">
    <source>
        <dbReference type="Proteomes" id="UP000313849"/>
    </source>
</evidence>
<evidence type="ECO:0000313" key="15">
    <source>
        <dbReference type="EMBL" id="TNU73228.1"/>
    </source>
</evidence>
<comment type="subcellular location">
    <subcellularLocation>
        <location evidence="12">Cytoplasm</location>
    </subcellularLocation>
</comment>
<evidence type="ECO:0000259" key="13">
    <source>
        <dbReference type="Pfam" id="PF00586"/>
    </source>
</evidence>
<name>A0A5C5B8L7_9MICO</name>
<evidence type="ECO:0000256" key="7">
    <source>
        <dbReference type="ARBA" id="ARBA00022840"/>
    </source>
</evidence>
<dbReference type="Proteomes" id="UP000313849">
    <property type="component" value="Unassembled WGS sequence"/>
</dbReference>
<keyword evidence="12" id="KW-0963">Cytoplasm</keyword>
<dbReference type="PANTHER" id="PTHR10520:SF12">
    <property type="entry name" value="TRIFUNCTIONAL PURINE BIOSYNTHETIC PROTEIN ADENOSINE-3"/>
    <property type="match status" value="1"/>
</dbReference>
<keyword evidence="16" id="KW-1185">Reference proteome</keyword>
<dbReference type="Pfam" id="PF02769">
    <property type="entry name" value="AIRS_C"/>
    <property type="match status" value="1"/>
</dbReference>
<evidence type="ECO:0000256" key="12">
    <source>
        <dbReference type="HAMAP-Rule" id="MF_00741"/>
    </source>
</evidence>
<dbReference type="InterPro" id="IPR036921">
    <property type="entry name" value="PurM-like_N_sf"/>
</dbReference>
<feature type="domain" description="PurM-like C-terminal" evidence="14">
    <location>
        <begin position="220"/>
        <end position="381"/>
    </location>
</feature>
<dbReference type="NCBIfam" id="TIGR00878">
    <property type="entry name" value="purM"/>
    <property type="match status" value="1"/>
</dbReference>
<dbReference type="InterPro" id="IPR036676">
    <property type="entry name" value="PurM-like_C_sf"/>
</dbReference>
<evidence type="ECO:0000256" key="9">
    <source>
        <dbReference type="ARBA" id="ARBA00032931"/>
    </source>
</evidence>
<keyword evidence="5 12" id="KW-0436">Ligase</keyword>
<dbReference type="GO" id="GO:0046084">
    <property type="term" value="P:adenine biosynthetic process"/>
    <property type="evidence" value="ECO:0007669"/>
    <property type="project" value="TreeGrafter"/>
</dbReference>
<evidence type="ECO:0000256" key="3">
    <source>
        <dbReference type="ARBA" id="ARBA00013047"/>
    </source>
</evidence>
<evidence type="ECO:0000259" key="14">
    <source>
        <dbReference type="Pfam" id="PF02769"/>
    </source>
</evidence>
<dbReference type="PANTHER" id="PTHR10520">
    <property type="entry name" value="TRIFUNCTIONAL PURINE BIOSYNTHETIC PROTEIN ADENOSINE-3-RELATED"/>
    <property type="match status" value="1"/>
</dbReference>
<dbReference type="GO" id="GO:0005829">
    <property type="term" value="C:cytosol"/>
    <property type="evidence" value="ECO:0007669"/>
    <property type="project" value="TreeGrafter"/>
</dbReference>
<dbReference type="Pfam" id="PF00586">
    <property type="entry name" value="AIRS"/>
    <property type="match status" value="1"/>
</dbReference>
<comment type="catalytic activity">
    <reaction evidence="11 12">
        <text>2-formamido-N(1)-(5-O-phospho-beta-D-ribosyl)acetamidine + ATP = 5-amino-1-(5-phospho-beta-D-ribosyl)imidazole + ADP + phosphate + H(+)</text>
        <dbReference type="Rhea" id="RHEA:23032"/>
        <dbReference type="ChEBI" id="CHEBI:15378"/>
        <dbReference type="ChEBI" id="CHEBI:30616"/>
        <dbReference type="ChEBI" id="CHEBI:43474"/>
        <dbReference type="ChEBI" id="CHEBI:137981"/>
        <dbReference type="ChEBI" id="CHEBI:147287"/>
        <dbReference type="ChEBI" id="CHEBI:456216"/>
        <dbReference type="EC" id="6.3.3.1"/>
    </reaction>
</comment>
<comment type="similarity">
    <text evidence="2 12">Belongs to the AIR synthase family.</text>
</comment>
<evidence type="ECO:0000256" key="4">
    <source>
        <dbReference type="ARBA" id="ARBA00020367"/>
    </source>
</evidence>
<dbReference type="InterPro" id="IPR016188">
    <property type="entry name" value="PurM-like_N"/>
</dbReference>
<keyword evidence="6 12" id="KW-0547">Nucleotide-binding</keyword>
<dbReference type="GO" id="GO:0006189">
    <property type="term" value="P:'de novo' IMP biosynthetic process"/>
    <property type="evidence" value="ECO:0007669"/>
    <property type="project" value="UniProtKB-UniRule"/>
</dbReference>
<dbReference type="HAMAP" id="MF_00741">
    <property type="entry name" value="AIRS"/>
    <property type="match status" value="1"/>
</dbReference>
<dbReference type="CDD" id="cd02196">
    <property type="entry name" value="PurM"/>
    <property type="match status" value="1"/>
</dbReference>
<sequence>MGGGAPGRWGDVCRSRSSHDAALLRARCVCPASPPAGGGRHGRLAGVSSLYSAAGVDVEAGDKAVELMKAAVARTHSARVLGGVGGFAGLWDASDLLTYTRPLLATSTDGVGTKVALAQRLDKHDTIGVDLVGMVVDDIVVTGARPLFMTDYIACGKVVPERIAAIVSGIARGCEETGTALVGGETAEHPGLLEPEEYDVAGAATGVVEAGKVLGPERVRDGDVLLAMAASGVHANGYSLVRHVLASTGWDLYAHDDDLGRTLGEELLEPTRLYTRPCLDLVEAATVHAFTHVTGGGLASNLARVLPPGLVADVDRASWVLPPVFTLLARGAQAAPHELEGTLNLGVGMVAILPAASFERATASLAAAGIESWELGRVRVETPDDVTHHPMVSGTKGVHGGAVVMHREYRTA</sequence>
<comment type="pathway">
    <text evidence="1 12">Purine metabolism; IMP biosynthesis via de novo pathway; 5-amino-1-(5-phospho-D-ribosyl)imidazole from N(2)-formyl-N(1)-(5-phospho-D-ribosyl)glycinamide: step 2/2.</text>
</comment>
<feature type="domain" description="PurM-like N-terminal" evidence="13">
    <location>
        <begin position="103"/>
        <end position="208"/>
    </location>
</feature>
<gene>
    <name evidence="12" type="primary">purM</name>
    <name evidence="15" type="ORF">FH969_12535</name>
</gene>